<dbReference type="GO" id="GO:0015297">
    <property type="term" value="F:antiporter activity"/>
    <property type="evidence" value="ECO:0007669"/>
    <property type="project" value="UniProtKB-KW"/>
</dbReference>
<accession>A0A6J7K877</accession>
<keyword evidence="3" id="KW-0050">Antiport</keyword>
<feature type="transmembrane region" description="Helical" evidence="10">
    <location>
        <begin position="241"/>
        <end position="260"/>
    </location>
</feature>
<dbReference type="NCBIfam" id="NF003715">
    <property type="entry name" value="PRK05326.1-2"/>
    <property type="match status" value="1"/>
</dbReference>
<feature type="transmembrane region" description="Helical" evidence="10">
    <location>
        <begin position="213"/>
        <end position="235"/>
    </location>
</feature>
<evidence type="ECO:0000256" key="1">
    <source>
        <dbReference type="ARBA" id="ARBA00004651"/>
    </source>
</evidence>
<dbReference type="GO" id="GO:0006813">
    <property type="term" value="P:potassium ion transport"/>
    <property type="evidence" value="ECO:0007669"/>
    <property type="project" value="InterPro"/>
</dbReference>
<name>A0A6J7K877_9ZZZZ</name>
<keyword evidence="7" id="KW-0406">Ion transport</keyword>
<organism evidence="13">
    <name type="scientific">freshwater metagenome</name>
    <dbReference type="NCBI Taxonomy" id="449393"/>
    <lineage>
        <taxon>unclassified sequences</taxon>
        <taxon>metagenomes</taxon>
        <taxon>ecological metagenomes</taxon>
    </lineage>
</organism>
<comment type="subcellular location">
    <subcellularLocation>
        <location evidence="1">Cell membrane</location>
        <topology evidence="1">Multi-pass membrane protein</topology>
    </subcellularLocation>
</comment>
<dbReference type="InterPro" id="IPR036721">
    <property type="entry name" value="RCK_C_sf"/>
</dbReference>
<sequence>MSLEGLAPALLIGSAIVLVSILGVRLAGRLGVPGLLLYLVLGLGLGFAFPDIRVSDAELATVLGYSALALILAHGGLTTRASQLRPVLGPAIVLASLGVLVSIAVVALPLVLLAGLDVQLAVLLGAVLAATDAAAVFTVMRGLQVSPRLRSLLEAEAGFNDAPVVVLVSIVASGQFGTAPWWQVAGLIAAEIAGGVVVGIAAGFMAKWLLPRLALPAVGLYPIAALALLIGAYALADVLHVSGFMAVYLAGVLIGSARRLPHRRSIMGFADGLAWVAEIGLFVMLGLFADVSRLPQALGVAAIAGVTLVVLARPLSALLSLAPFRWAWQEIAFAGSAGLRGAVPIVFAAIPLGLGLTGSELVFDATLIIVLVLLLVQTPLLPLLARRLGLDTPTGVTELELESAPLDGMSALVLGVDVPQGSGLVGTFVSELGLPRGSVVSLIVRGGQAQAVDEHSRIRAGDQLLIVSTEEGRDATEERLRAVGRDGRLASWLRPRPPQPKANKRPTPSHPTRNPGSLNE</sequence>
<proteinExistence type="predicted"/>
<dbReference type="Pfam" id="PF02080">
    <property type="entry name" value="TrkA_C"/>
    <property type="match status" value="1"/>
</dbReference>
<feature type="transmembrane region" description="Helical" evidence="10">
    <location>
        <begin position="272"/>
        <end position="291"/>
    </location>
</feature>
<feature type="transmembrane region" description="Helical" evidence="10">
    <location>
        <begin position="365"/>
        <end position="385"/>
    </location>
</feature>
<dbReference type="AlphaFoldDB" id="A0A6J7K877"/>
<dbReference type="PROSITE" id="PS50106">
    <property type="entry name" value="PDZ"/>
    <property type="match status" value="1"/>
</dbReference>
<feature type="transmembrane region" description="Helical" evidence="10">
    <location>
        <begin position="188"/>
        <end position="206"/>
    </location>
</feature>
<keyword evidence="2" id="KW-0813">Transport</keyword>
<dbReference type="GO" id="GO:0008324">
    <property type="term" value="F:monoatomic cation transmembrane transporter activity"/>
    <property type="evidence" value="ECO:0007669"/>
    <property type="project" value="InterPro"/>
</dbReference>
<evidence type="ECO:0000256" key="3">
    <source>
        <dbReference type="ARBA" id="ARBA00022449"/>
    </source>
</evidence>
<dbReference type="PANTHER" id="PTHR32507">
    <property type="entry name" value="NA(+)/H(+) ANTIPORTER 1"/>
    <property type="match status" value="1"/>
</dbReference>
<dbReference type="NCBIfam" id="NF003716">
    <property type="entry name" value="PRK05326.1-3"/>
    <property type="match status" value="1"/>
</dbReference>
<dbReference type="InterPro" id="IPR006037">
    <property type="entry name" value="RCK_C"/>
</dbReference>
<dbReference type="EMBL" id="CAFBNE010000048">
    <property type="protein sequence ID" value="CAB4952280.1"/>
    <property type="molecule type" value="Genomic_DNA"/>
</dbReference>
<dbReference type="InterPro" id="IPR006153">
    <property type="entry name" value="Cation/H_exchanger_TM"/>
</dbReference>
<keyword evidence="5 10" id="KW-0812">Transmembrane</keyword>
<dbReference type="InterPro" id="IPR038770">
    <property type="entry name" value="Na+/solute_symporter_sf"/>
</dbReference>
<feature type="transmembrane region" description="Helical" evidence="10">
    <location>
        <begin position="59"/>
        <end position="79"/>
    </location>
</feature>
<feature type="transmembrane region" description="Helical" evidence="10">
    <location>
        <begin position="331"/>
        <end position="353"/>
    </location>
</feature>
<evidence type="ECO:0000313" key="13">
    <source>
        <dbReference type="EMBL" id="CAB4952280.1"/>
    </source>
</evidence>
<dbReference type="Gene3D" id="1.20.1530.20">
    <property type="match status" value="1"/>
</dbReference>
<reference evidence="13" key="1">
    <citation type="submission" date="2020-05" db="EMBL/GenBank/DDBJ databases">
        <authorList>
            <person name="Chiriac C."/>
            <person name="Salcher M."/>
            <person name="Ghai R."/>
            <person name="Kavagutti S V."/>
        </authorList>
    </citation>
    <scope>NUCLEOTIDE SEQUENCE</scope>
</reference>
<keyword evidence="4" id="KW-1003">Cell membrane</keyword>
<dbReference type="GO" id="GO:1902600">
    <property type="term" value="P:proton transmembrane transport"/>
    <property type="evidence" value="ECO:0007669"/>
    <property type="project" value="InterPro"/>
</dbReference>
<evidence type="ECO:0000256" key="8">
    <source>
        <dbReference type="ARBA" id="ARBA00023136"/>
    </source>
</evidence>
<protein>
    <submittedName>
        <fullName evidence="13">Unannotated protein</fullName>
    </submittedName>
</protein>
<feature type="transmembrane region" description="Helical" evidence="10">
    <location>
        <begin position="120"/>
        <end position="143"/>
    </location>
</feature>
<feature type="transmembrane region" description="Helical" evidence="10">
    <location>
        <begin position="91"/>
        <end position="114"/>
    </location>
</feature>
<dbReference type="GO" id="GO:0005886">
    <property type="term" value="C:plasma membrane"/>
    <property type="evidence" value="ECO:0007669"/>
    <property type="project" value="UniProtKB-SubCell"/>
</dbReference>
<feature type="compositionally biased region" description="Polar residues" evidence="9">
    <location>
        <begin position="510"/>
        <end position="520"/>
    </location>
</feature>
<evidence type="ECO:0000259" key="11">
    <source>
        <dbReference type="PROSITE" id="PS50106"/>
    </source>
</evidence>
<evidence type="ECO:0000256" key="7">
    <source>
        <dbReference type="ARBA" id="ARBA00023065"/>
    </source>
</evidence>
<evidence type="ECO:0000256" key="6">
    <source>
        <dbReference type="ARBA" id="ARBA00022989"/>
    </source>
</evidence>
<keyword evidence="6 10" id="KW-1133">Transmembrane helix</keyword>
<feature type="transmembrane region" description="Helical" evidence="10">
    <location>
        <begin position="35"/>
        <end position="53"/>
    </location>
</feature>
<dbReference type="PANTHER" id="PTHR32507:SF7">
    <property type="entry name" value="K(+)_H(+) ANTIPORTER NHAP2"/>
    <property type="match status" value="1"/>
</dbReference>
<feature type="transmembrane region" description="Helical" evidence="10">
    <location>
        <begin position="297"/>
        <end position="319"/>
    </location>
</feature>
<evidence type="ECO:0000256" key="9">
    <source>
        <dbReference type="SAM" id="MobiDB-lite"/>
    </source>
</evidence>
<feature type="domain" description="PDZ" evidence="11">
    <location>
        <begin position="398"/>
        <end position="479"/>
    </location>
</feature>
<dbReference type="SUPFAM" id="SSF116726">
    <property type="entry name" value="TrkA C-terminal domain-like"/>
    <property type="match status" value="1"/>
</dbReference>
<evidence type="ECO:0000256" key="10">
    <source>
        <dbReference type="SAM" id="Phobius"/>
    </source>
</evidence>
<keyword evidence="8 10" id="KW-0472">Membrane</keyword>
<feature type="region of interest" description="Disordered" evidence="9">
    <location>
        <begin position="485"/>
        <end position="520"/>
    </location>
</feature>
<dbReference type="Pfam" id="PF00999">
    <property type="entry name" value="Na_H_Exchanger"/>
    <property type="match status" value="1"/>
</dbReference>
<feature type="transmembrane region" description="Helical" evidence="10">
    <location>
        <begin position="6"/>
        <end position="28"/>
    </location>
</feature>
<dbReference type="PROSITE" id="PS51202">
    <property type="entry name" value="RCK_C"/>
    <property type="match status" value="1"/>
</dbReference>
<dbReference type="InterPro" id="IPR001478">
    <property type="entry name" value="PDZ"/>
</dbReference>
<feature type="domain" description="RCK C-terminal" evidence="12">
    <location>
        <begin position="401"/>
        <end position="482"/>
    </location>
</feature>
<evidence type="ECO:0000256" key="5">
    <source>
        <dbReference type="ARBA" id="ARBA00022692"/>
    </source>
</evidence>
<dbReference type="Gene3D" id="3.30.70.1450">
    <property type="entry name" value="Regulator of K+ conductance, C-terminal domain"/>
    <property type="match status" value="1"/>
</dbReference>
<evidence type="ECO:0000256" key="4">
    <source>
        <dbReference type="ARBA" id="ARBA00022475"/>
    </source>
</evidence>
<gene>
    <name evidence="13" type="ORF">UFOPK3772_01628</name>
</gene>
<evidence type="ECO:0000259" key="12">
    <source>
        <dbReference type="PROSITE" id="PS51202"/>
    </source>
</evidence>
<evidence type="ECO:0000256" key="2">
    <source>
        <dbReference type="ARBA" id="ARBA00022448"/>
    </source>
</evidence>